<keyword evidence="3" id="KW-1185">Reference proteome</keyword>
<proteinExistence type="predicted"/>
<accession>A0A5C4JBR4</accession>
<evidence type="ECO:0000256" key="1">
    <source>
        <dbReference type="SAM" id="MobiDB-lite"/>
    </source>
</evidence>
<evidence type="ECO:0008006" key="4">
    <source>
        <dbReference type="Google" id="ProtNLM"/>
    </source>
</evidence>
<protein>
    <recommendedName>
        <fullName evidence="4">Guanylate cyclase domain-containing protein</fullName>
    </recommendedName>
</protein>
<evidence type="ECO:0000313" key="2">
    <source>
        <dbReference type="EMBL" id="TMR00325.1"/>
    </source>
</evidence>
<name>A0A5C4JBR4_9ACTN</name>
<dbReference type="AlphaFoldDB" id="A0A5C4JBR4"/>
<feature type="compositionally biased region" description="Low complexity" evidence="1">
    <location>
        <begin position="235"/>
        <end position="246"/>
    </location>
</feature>
<organism evidence="2 3">
    <name type="scientific">Actinomadura soli</name>
    <dbReference type="NCBI Taxonomy" id="2508997"/>
    <lineage>
        <taxon>Bacteria</taxon>
        <taxon>Bacillati</taxon>
        <taxon>Actinomycetota</taxon>
        <taxon>Actinomycetes</taxon>
        <taxon>Streptosporangiales</taxon>
        <taxon>Thermomonosporaceae</taxon>
        <taxon>Actinomadura</taxon>
    </lineage>
</organism>
<evidence type="ECO:0000313" key="3">
    <source>
        <dbReference type="Proteomes" id="UP000309174"/>
    </source>
</evidence>
<sequence length="361" mass="40040">MSSPLHSHRRVHRAIICVDIERFTRPGLNDVQRADMREGLYEALERAFTWAGISSDDRYHEDRGDGAFYLVPTEGPQSRLVEPLPFHLAGELARHNRTVTADTRIRLRVALHAGYVHHDPKGVVGTALNEAFRLLDAPEVKRALEDAPGDLAFIASAQFHHDVIRTRRVFDSSADRKVRTTGKEPHVEAWICEFAEQLRAGREFCDALARIRDALASVDATLQKTREVRAETVEKVSSPVPEVSDPAAGLPGRLASLDEPRPGHRWARLLAAASELERAAAAALEQAGAALAVVQGPLDVREELRGRLASLQVMARNLGRAEDPRLDEPYRSAHDLLWTAPCDLEAAEAAVLRYLREIQEG</sequence>
<comment type="caution">
    <text evidence="2">The sequence shown here is derived from an EMBL/GenBank/DDBJ whole genome shotgun (WGS) entry which is preliminary data.</text>
</comment>
<dbReference type="EMBL" id="VCKW01000077">
    <property type="protein sequence ID" value="TMR00325.1"/>
    <property type="molecule type" value="Genomic_DNA"/>
</dbReference>
<feature type="region of interest" description="Disordered" evidence="1">
    <location>
        <begin position="233"/>
        <end position="256"/>
    </location>
</feature>
<dbReference type="OrthoDB" id="3482507at2"/>
<dbReference type="RefSeq" id="WP_138646087.1">
    <property type="nucleotide sequence ID" value="NZ_VCKW01000077.1"/>
</dbReference>
<dbReference type="Proteomes" id="UP000309174">
    <property type="component" value="Unassembled WGS sequence"/>
</dbReference>
<reference evidence="2 3" key="1">
    <citation type="submission" date="2019-05" db="EMBL/GenBank/DDBJ databases">
        <title>Draft genome sequence of Actinomadura sp. 14C53.</title>
        <authorList>
            <person name="Saricaoglu S."/>
            <person name="Isik K."/>
        </authorList>
    </citation>
    <scope>NUCLEOTIDE SEQUENCE [LARGE SCALE GENOMIC DNA]</scope>
    <source>
        <strain evidence="2 3">14C53</strain>
    </source>
</reference>
<gene>
    <name evidence="2" type="ORF">ETD83_16900</name>
</gene>